<dbReference type="Gene3D" id="3.60.21.70">
    <property type="entry name" value="PhoD-like phosphatase"/>
    <property type="match status" value="1"/>
</dbReference>
<feature type="domain" description="Phospholipase D N-terminal" evidence="2">
    <location>
        <begin position="20"/>
        <end position="90"/>
    </location>
</feature>
<dbReference type="RefSeq" id="WP_220305459.1">
    <property type="nucleotide sequence ID" value="NZ_CP080590.1"/>
</dbReference>
<organism evidence="3 4">
    <name type="scientific">Devosia salina</name>
    <dbReference type="NCBI Taxonomy" id="2860336"/>
    <lineage>
        <taxon>Bacteria</taxon>
        <taxon>Pseudomonadati</taxon>
        <taxon>Pseudomonadota</taxon>
        <taxon>Alphaproteobacteria</taxon>
        <taxon>Hyphomicrobiales</taxon>
        <taxon>Devosiaceae</taxon>
        <taxon>Devosia</taxon>
    </lineage>
</organism>
<name>A0ABX8WHL4_9HYPH</name>
<dbReference type="InterPro" id="IPR032093">
    <property type="entry name" value="PhoD_N"/>
</dbReference>
<feature type="domain" description="PhoD-like phosphatase metallophosphatase" evidence="1">
    <location>
        <begin position="103"/>
        <end position="422"/>
    </location>
</feature>
<gene>
    <name evidence="3" type="ORF">K1X15_20965</name>
</gene>
<dbReference type="CDD" id="cd07389">
    <property type="entry name" value="MPP_PhoD"/>
    <property type="match status" value="1"/>
</dbReference>
<dbReference type="InterPro" id="IPR018946">
    <property type="entry name" value="PhoD-like_MPP"/>
</dbReference>
<evidence type="ECO:0000259" key="2">
    <source>
        <dbReference type="Pfam" id="PF16655"/>
    </source>
</evidence>
<evidence type="ECO:0000313" key="4">
    <source>
        <dbReference type="Proteomes" id="UP000825799"/>
    </source>
</evidence>
<dbReference type="InterPro" id="IPR038607">
    <property type="entry name" value="PhoD-like_sf"/>
</dbReference>
<reference evidence="3 4" key="1">
    <citation type="submission" date="2021-08" db="EMBL/GenBank/DDBJ databases">
        <title>Devosia salina sp. nov., isolated from the South China Sea sediment.</title>
        <authorList>
            <person name="Zhou Z."/>
        </authorList>
    </citation>
    <scope>NUCLEOTIDE SEQUENCE [LARGE SCALE GENOMIC DNA]</scope>
    <source>
        <strain evidence="3 4">SCS-3</strain>
    </source>
</reference>
<dbReference type="Gene3D" id="2.60.40.380">
    <property type="entry name" value="Purple acid phosphatase-like, N-terminal"/>
    <property type="match status" value="1"/>
</dbReference>
<dbReference type="InterPro" id="IPR029052">
    <property type="entry name" value="Metallo-depent_PP-like"/>
</dbReference>
<dbReference type="Pfam" id="PF16655">
    <property type="entry name" value="PhoD_N"/>
    <property type="match status" value="1"/>
</dbReference>
<dbReference type="Proteomes" id="UP000825799">
    <property type="component" value="Chromosome"/>
</dbReference>
<dbReference type="InterPro" id="IPR052900">
    <property type="entry name" value="Phospholipid_Metab_Enz"/>
</dbReference>
<accession>A0ABX8WHL4</accession>
<keyword evidence="4" id="KW-1185">Reference proteome</keyword>
<dbReference type="SUPFAM" id="SSF56300">
    <property type="entry name" value="Metallo-dependent phosphatases"/>
    <property type="match status" value="1"/>
</dbReference>
<dbReference type="PANTHER" id="PTHR43606:SF2">
    <property type="entry name" value="ALKALINE PHOSPHATASE FAMILY PROTEIN (AFU_ORTHOLOGUE AFUA_5G03860)"/>
    <property type="match status" value="1"/>
</dbReference>
<dbReference type="EMBL" id="CP080590">
    <property type="protein sequence ID" value="QYO76997.1"/>
    <property type="molecule type" value="Genomic_DNA"/>
</dbReference>
<sequence length="453" mass="50395">MDAADLSDATPSPADAFTFAPAAQHPPMDVAWEIADDEGFAHVVQSGIVTASEALAHSVHVEVTGLTPDRWYFYRFRAGDALSPAGRTRTAPADGADNARFSLAFAARQQYEQGWYSAYRDMAERDLNLVVHLGDYIYEKSYGAQHVRSHGTGAPSLLFEYRDRYALYKSDPDLQLAHARFPWLFTWDDHEVVDNYGAGASPTDRNPEAFRKRRAAAYQAWYEHMPVPPLAAPKFDDLRIYGHHRFGNLLDLTLLDARQYRDPAPEAPQPADPDRYSMLGREQEAWFDRTMQAGRANWSIIGQTTLLSARDLELGPGTRYSDDGWDHYRSGRERLLESVRRAERSNPLVIGGDLHAFYAADVKAADGALVASEFVTGSITSNPPAEAAFDAVMAENPHIKFGDARRHGYSLLHLAPDQARVELIAADRKDPEAVAAKFQEFAVLDGMPGVNRV</sequence>
<evidence type="ECO:0000259" key="1">
    <source>
        <dbReference type="Pfam" id="PF09423"/>
    </source>
</evidence>
<dbReference type="PANTHER" id="PTHR43606">
    <property type="entry name" value="PHOSPHATASE, PUTATIVE (AFU_ORTHOLOGUE AFUA_6G08710)-RELATED"/>
    <property type="match status" value="1"/>
</dbReference>
<proteinExistence type="predicted"/>
<dbReference type="Pfam" id="PF09423">
    <property type="entry name" value="PhoD"/>
    <property type="match status" value="1"/>
</dbReference>
<protein>
    <submittedName>
        <fullName evidence="3">Alkaline phosphatase D family protein</fullName>
    </submittedName>
</protein>
<evidence type="ECO:0000313" key="3">
    <source>
        <dbReference type="EMBL" id="QYO76997.1"/>
    </source>
</evidence>